<keyword evidence="2" id="KW-1185">Reference proteome</keyword>
<proteinExistence type="predicted"/>
<accession>A0A2P1EKN6</accession>
<dbReference type="EMBL" id="MG807320">
    <property type="protein sequence ID" value="AVL94453.1"/>
    <property type="molecule type" value="Genomic_DNA"/>
</dbReference>
<dbReference type="Pfam" id="PF19186">
    <property type="entry name" value="DUF5868"/>
    <property type="match status" value="1"/>
</dbReference>
<evidence type="ECO:0000313" key="2">
    <source>
        <dbReference type="Proteomes" id="UP000289600"/>
    </source>
</evidence>
<reference evidence="2" key="1">
    <citation type="submission" date="2018-01" db="EMBL/GenBank/DDBJ databases">
        <title>Testimony of 'menage a trois' revealed by the proteome of Megavirus virophage.</title>
        <authorList>
            <person name="Jeudy S."/>
            <person name="Bertaux L."/>
            <person name="Alempic J.-M."/>
            <person name="Lartigue A."/>
            <person name="Legendre M."/>
            <person name="Philippe N."/>
            <person name="Beucher L."/>
            <person name="Biondi E."/>
            <person name="Juul S."/>
            <person name="Turner D."/>
            <person name="Coute Y."/>
            <person name="Claverie J.-M."/>
            <person name="Abergel C."/>
        </authorList>
    </citation>
    <scope>NUCLEOTIDE SEQUENCE [LARGE SCALE GENOMIC DNA]</scope>
</reference>
<gene>
    <name evidence="1" type="ORF">mc_66</name>
</gene>
<name>A0A2P1EKN6_9VIRU</name>
<organism evidence="1 2">
    <name type="scientific">Moumouvirus australiensis</name>
    <dbReference type="NCBI Taxonomy" id="2109587"/>
    <lineage>
        <taxon>Viruses</taxon>
        <taxon>Varidnaviria</taxon>
        <taxon>Bamfordvirae</taxon>
        <taxon>Nucleocytoviricota</taxon>
        <taxon>Megaviricetes</taxon>
        <taxon>Imitervirales</taxon>
        <taxon>Mimiviridae</taxon>
        <taxon>Megamimivirinae</taxon>
        <taxon>Moumouvirus</taxon>
        <taxon>Moumouvirus australiense</taxon>
    </lineage>
</organism>
<evidence type="ECO:0000313" key="1">
    <source>
        <dbReference type="EMBL" id="AVL94453.1"/>
    </source>
</evidence>
<protein>
    <submittedName>
        <fullName evidence="1">Uncharacterized protein</fullName>
    </submittedName>
</protein>
<sequence length="207" mass="24915">MKYIKENILDLGTKESKIYHNLDTIFHYIYHQIHLDDNKTKKLYKHIKVDYISDSYFTPNKTKDNKYYYKVTKFDKLYFINPDNDFNKKLLKEIGKYLDKNSPKDLLLKNVHKIKLINNDGINNDTRGTSDLDWKLHFWDEFIIHKNNQLSLHDLIITAFKIKSHKFDSWYELFSNINKENFFVLHNSNSSQKWIEITAVVEFDHGS</sequence>
<dbReference type="Proteomes" id="UP000289600">
    <property type="component" value="Segment"/>
</dbReference>
<dbReference type="InterPro" id="IPR043840">
    <property type="entry name" value="DUF5868"/>
</dbReference>